<dbReference type="InterPro" id="IPR027409">
    <property type="entry name" value="GroEL-like_apical_dom_sf"/>
</dbReference>
<reference evidence="3" key="1">
    <citation type="journal article" date="2014" name="PLoS ONE">
        <title>Transcriptome-Based Identification of ABC Transporters in the Western Tarnished Plant Bug Lygus hesperus.</title>
        <authorList>
            <person name="Hull J.J."/>
            <person name="Chaney K."/>
            <person name="Geib S.M."/>
            <person name="Fabrick J.A."/>
            <person name="Brent C.S."/>
            <person name="Walsh D."/>
            <person name="Lavine L.C."/>
        </authorList>
    </citation>
    <scope>NUCLEOTIDE SEQUENCE</scope>
</reference>
<sequence>MSFDRGFNSPYFVTNTKTQKCELEKPLLFIANRKLSSVTHILPAMNYAIQQRRPLLVIAEDVDGEAMHTFLYNKMQGRIHGCAVRAPGFGDFRINYLQDIAVFSGAQMISEDLGLSLD</sequence>
<dbReference type="GO" id="GO:0042026">
    <property type="term" value="P:protein refolding"/>
    <property type="evidence" value="ECO:0007669"/>
    <property type="project" value="InterPro"/>
</dbReference>
<dbReference type="EMBL" id="GBHO01042226">
    <property type="protein sequence ID" value="JAG01378.1"/>
    <property type="molecule type" value="Transcribed_RNA"/>
</dbReference>
<name>A0A0A9W4G6_LYGHE</name>
<comment type="similarity">
    <text evidence="1">Belongs to the chaperonin (HSP60) family.</text>
</comment>
<evidence type="ECO:0000313" key="3">
    <source>
        <dbReference type="EMBL" id="JAG01378.1"/>
    </source>
</evidence>
<dbReference type="FunFam" id="3.50.7.10:FF:000001">
    <property type="entry name" value="60 kDa chaperonin"/>
    <property type="match status" value="1"/>
</dbReference>
<dbReference type="PANTHER" id="PTHR45633">
    <property type="entry name" value="60 KDA HEAT SHOCK PROTEIN, MITOCHONDRIAL"/>
    <property type="match status" value="1"/>
</dbReference>
<evidence type="ECO:0000313" key="4">
    <source>
        <dbReference type="EMBL" id="JAQ02448.1"/>
    </source>
</evidence>
<evidence type="ECO:0000256" key="2">
    <source>
        <dbReference type="ARBA" id="ARBA00023186"/>
    </source>
</evidence>
<accession>A0A0A9W4G6</accession>
<evidence type="ECO:0000256" key="1">
    <source>
        <dbReference type="ARBA" id="ARBA00006607"/>
    </source>
</evidence>
<dbReference type="AlphaFoldDB" id="A0A0A9W4G6"/>
<protein>
    <submittedName>
        <fullName evidence="3">Chaperonin HSP60, mitochondrial</fullName>
    </submittedName>
</protein>
<dbReference type="GO" id="GO:0140662">
    <property type="term" value="F:ATP-dependent protein folding chaperone"/>
    <property type="evidence" value="ECO:0007669"/>
    <property type="project" value="InterPro"/>
</dbReference>
<proteinExistence type="inferred from homology"/>
<reference evidence="4" key="3">
    <citation type="journal article" date="2016" name="Gigascience">
        <title>De novo construction of an expanded transcriptome assembly for the western tarnished plant bug, Lygus hesperus.</title>
        <authorList>
            <person name="Tassone E.E."/>
            <person name="Geib S.M."/>
            <person name="Hall B."/>
            <person name="Fabrick J.A."/>
            <person name="Brent C.S."/>
            <person name="Hull J.J."/>
        </authorList>
    </citation>
    <scope>NUCLEOTIDE SEQUENCE</scope>
</reference>
<keyword evidence="2" id="KW-0143">Chaperone</keyword>
<dbReference type="EMBL" id="GDHC01016181">
    <property type="protein sequence ID" value="JAQ02448.1"/>
    <property type="molecule type" value="Transcribed_RNA"/>
</dbReference>
<organism evidence="3">
    <name type="scientific">Lygus hesperus</name>
    <name type="common">Western plant bug</name>
    <dbReference type="NCBI Taxonomy" id="30085"/>
    <lineage>
        <taxon>Eukaryota</taxon>
        <taxon>Metazoa</taxon>
        <taxon>Ecdysozoa</taxon>
        <taxon>Arthropoda</taxon>
        <taxon>Hexapoda</taxon>
        <taxon>Insecta</taxon>
        <taxon>Pterygota</taxon>
        <taxon>Neoptera</taxon>
        <taxon>Paraneoptera</taxon>
        <taxon>Hemiptera</taxon>
        <taxon>Heteroptera</taxon>
        <taxon>Panheteroptera</taxon>
        <taxon>Cimicomorpha</taxon>
        <taxon>Miridae</taxon>
        <taxon>Mirini</taxon>
        <taxon>Lygus</taxon>
    </lineage>
</organism>
<dbReference type="SUPFAM" id="SSF52029">
    <property type="entry name" value="GroEL apical domain-like"/>
    <property type="match status" value="1"/>
</dbReference>
<gene>
    <name evidence="3" type="primary">HSP60_8</name>
    <name evidence="4" type="synonym">HSP60_1</name>
    <name evidence="3" type="ORF">CM83_28751</name>
    <name evidence="4" type="ORF">g.6144</name>
</gene>
<dbReference type="Gene3D" id="3.50.7.10">
    <property type="entry name" value="GroEL"/>
    <property type="match status" value="1"/>
</dbReference>
<dbReference type="InterPro" id="IPR001844">
    <property type="entry name" value="Cpn60/GroEL"/>
</dbReference>
<reference evidence="3" key="2">
    <citation type="submission" date="2014-07" db="EMBL/GenBank/DDBJ databases">
        <authorList>
            <person name="Hull J."/>
        </authorList>
    </citation>
    <scope>NUCLEOTIDE SEQUENCE</scope>
</reference>